<dbReference type="Proteomes" id="UP000256869">
    <property type="component" value="Unassembled WGS sequence"/>
</dbReference>
<evidence type="ECO:0000313" key="2">
    <source>
        <dbReference type="EMBL" id="RED65015.1"/>
    </source>
</evidence>
<name>A0A3D9ITI9_9BACL</name>
<gene>
    <name evidence="2" type="ORF">DFP95_102437</name>
</gene>
<evidence type="ECO:0000256" key="1">
    <source>
        <dbReference type="SAM" id="MobiDB-lite"/>
    </source>
</evidence>
<feature type="region of interest" description="Disordered" evidence="1">
    <location>
        <begin position="88"/>
        <end position="213"/>
    </location>
</feature>
<proteinExistence type="predicted"/>
<feature type="compositionally biased region" description="Low complexity" evidence="1">
    <location>
        <begin position="25"/>
        <end position="40"/>
    </location>
</feature>
<feature type="compositionally biased region" description="Pro residues" evidence="1">
    <location>
        <begin position="101"/>
        <end position="213"/>
    </location>
</feature>
<dbReference type="PRINTS" id="PR01217">
    <property type="entry name" value="PRICHEXTENSN"/>
</dbReference>
<feature type="compositionally biased region" description="Gly residues" evidence="1">
    <location>
        <begin position="88"/>
        <end position="100"/>
    </location>
</feature>
<feature type="region of interest" description="Disordered" evidence="1">
    <location>
        <begin position="1"/>
        <end position="69"/>
    </location>
</feature>
<sequence length="338" mass="34542">MPKSRSPEAKPLLRKATADPKAKLSSRQAQPAQPQPKSASVKTNKKETGKNDIVHLHQNEEQHPPVLTRPIPWWVDTQERGMFGGLFGGGGGAGTGGGPGMLPPGPGPFPPGPGPFPPGPGPFPPGPGPFPPGPGPFPPGPGPFPPGPGPFPPGPGPGPFPPGPGPFPPGPGPFPPGPGPFPPGPGPFPPGPGPFPPGPGPFPPGPGPFPPGPGPFPIPVPIPFPIPGPQPFPPQQAFITVRINGGAAFPRVNYTNYIPFYPGITIRRALESTGLVDFGPAGFIRNVAGIPIGRTTEVRLRYNGRVVPQTILNVPAEPGSIVGLELYYSVTGAVPIPL</sequence>
<dbReference type="AlphaFoldDB" id="A0A3D9ITI9"/>
<reference evidence="2 3" key="1">
    <citation type="submission" date="2018-07" db="EMBL/GenBank/DDBJ databases">
        <title>Genomic Encyclopedia of Type Strains, Phase III (KMG-III): the genomes of soil and plant-associated and newly described type strains.</title>
        <authorList>
            <person name="Whitman W."/>
        </authorList>
    </citation>
    <scope>NUCLEOTIDE SEQUENCE [LARGE SCALE GENOMIC DNA]</scope>
    <source>
        <strain evidence="2 3">CECT 8236</strain>
    </source>
</reference>
<organism evidence="2 3">
    <name type="scientific">Cohnella lupini</name>
    <dbReference type="NCBI Taxonomy" id="1294267"/>
    <lineage>
        <taxon>Bacteria</taxon>
        <taxon>Bacillati</taxon>
        <taxon>Bacillota</taxon>
        <taxon>Bacilli</taxon>
        <taxon>Bacillales</taxon>
        <taxon>Paenibacillaceae</taxon>
        <taxon>Cohnella</taxon>
    </lineage>
</organism>
<accession>A0A3D9ITI9</accession>
<comment type="caution">
    <text evidence="2">The sequence shown here is derived from an EMBL/GenBank/DDBJ whole genome shotgun (WGS) entry which is preliminary data.</text>
</comment>
<dbReference type="EMBL" id="QRDY01000002">
    <property type="protein sequence ID" value="RED65015.1"/>
    <property type="molecule type" value="Genomic_DNA"/>
</dbReference>
<feature type="compositionally biased region" description="Basic and acidic residues" evidence="1">
    <location>
        <begin position="44"/>
        <end position="63"/>
    </location>
</feature>
<evidence type="ECO:0000313" key="3">
    <source>
        <dbReference type="Proteomes" id="UP000256869"/>
    </source>
</evidence>
<keyword evidence="3" id="KW-1185">Reference proteome</keyword>
<protein>
    <submittedName>
        <fullName evidence="2">Uncharacterized protein</fullName>
    </submittedName>
</protein>